<dbReference type="HOGENOM" id="CLU_1476129_0_0_1"/>
<protein>
    <recommendedName>
        <fullName evidence="3">Metallo-beta-lactamase domain-containing protein</fullName>
    </recommendedName>
</protein>
<dbReference type="AlphaFoldDB" id="G2QZH9"/>
<dbReference type="KEGG" id="ttt:THITE_153004"/>
<dbReference type="GeneID" id="11520486"/>
<evidence type="ECO:0000313" key="2">
    <source>
        <dbReference type="Proteomes" id="UP000008181"/>
    </source>
</evidence>
<sequence>MAPPINFDAPLAVIHIETVTAVVYVDGINLLTDPFFSPAGTEFDVGTTTLKIAEGPAFGPGDIPPIDAVLLSYEDNPESLTSWDINSWMEGITFPAPTREVTGFIVTAPSFATIEGKPNAIYFSGDTIYVPELQQMRNRFRRFPSFLRRGCAGTEKAELAEALLVEGVMQKVVPEPGVKTTLA</sequence>
<reference evidence="1 2" key="1">
    <citation type="journal article" date="2011" name="Nat. Biotechnol.">
        <title>Comparative genomic analysis of the thermophilic biomass-degrading fungi Myceliophthora thermophila and Thielavia terrestris.</title>
        <authorList>
            <person name="Berka R.M."/>
            <person name="Grigoriev I.V."/>
            <person name="Otillar R."/>
            <person name="Salamov A."/>
            <person name="Grimwood J."/>
            <person name="Reid I."/>
            <person name="Ishmael N."/>
            <person name="John T."/>
            <person name="Darmond C."/>
            <person name="Moisan M.-C."/>
            <person name="Henrissat B."/>
            <person name="Coutinho P.M."/>
            <person name="Lombard V."/>
            <person name="Natvig D.O."/>
            <person name="Lindquist E."/>
            <person name="Schmutz J."/>
            <person name="Lucas S."/>
            <person name="Harris P."/>
            <person name="Powlowski J."/>
            <person name="Bellemare A."/>
            <person name="Taylor D."/>
            <person name="Butler G."/>
            <person name="de Vries R.P."/>
            <person name="Allijn I.E."/>
            <person name="van den Brink J."/>
            <person name="Ushinsky S."/>
            <person name="Storms R."/>
            <person name="Powell A.J."/>
            <person name="Paulsen I.T."/>
            <person name="Elbourne L.D.H."/>
            <person name="Baker S.E."/>
            <person name="Magnuson J."/>
            <person name="LaBoissiere S."/>
            <person name="Clutterbuck A.J."/>
            <person name="Martinez D."/>
            <person name="Wogulis M."/>
            <person name="de Leon A.L."/>
            <person name="Rey M.W."/>
            <person name="Tsang A."/>
        </authorList>
    </citation>
    <scope>NUCLEOTIDE SEQUENCE [LARGE SCALE GENOMIC DNA]</scope>
    <source>
        <strain evidence="2">ATCC 38088 / NRRL 8126</strain>
    </source>
</reference>
<dbReference type="OrthoDB" id="332863at2759"/>
<gene>
    <name evidence="1" type="ORF">THITE_153004</name>
</gene>
<evidence type="ECO:0000313" key="1">
    <source>
        <dbReference type="EMBL" id="AEO65505.1"/>
    </source>
</evidence>
<dbReference type="InterPro" id="IPR036866">
    <property type="entry name" value="RibonucZ/Hydroxyglut_hydro"/>
</dbReference>
<accession>G2QZH9</accession>
<proteinExistence type="predicted"/>
<evidence type="ECO:0008006" key="3">
    <source>
        <dbReference type="Google" id="ProtNLM"/>
    </source>
</evidence>
<keyword evidence="2" id="KW-1185">Reference proteome</keyword>
<dbReference type="Gene3D" id="3.60.15.10">
    <property type="entry name" value="Ribonuclease Z/Hydroxyacylglutathione hydrolase-like"/>
    <property type="match status" value="1"/>
</dbReference>
<name>G2QZH9_THETT</name>
<dbReference type="eggNOG" id="KOG3798">
    <property type="taxonomic scope" value="Eukaryota"/>
</dbReference>
<dbReference type="Proteomes" id="UP000008181">
    <property type="component" value="Chromosome 2"/>
</dbReference>
<dbReference type="EMBL" id="CP003010">
    <property type="protein sequence ID" value="AEO65505.1"/>
    <property type="molecule type" value="Genomic_DNA"/>
</dbReference>
<organism evidence="1 2">
    <name type="scientific">Thermothielavioides terrestris (strain ATCC 38088 / NRRL 8126)</name>
    <name type="common">Thielavia terrestris</name>
    <dbReference type="NCBI Taxonomy" id="578455"/>
    <lineage>
        <taxon>Eukaryota</taxon>
        <taxon>Fungi</taxon>
        <taxon>Dikarya</taxon>
        <taxon>Ascomycota</taxon>
        <taxon>Pezizomycotina</taxon>
        <taxon>Sordariomycetes</taxon>
        <taxon>Sordariomycetidae</taxon>
        <taxon>Sordariales</taxon>
        <taxon>Chaetomiaceae</taxon>
        <taxon>Thermothielavioides</taxon>
        <taxon>Thermothielavioides terrestris</taxon>
    </lineage>
</organism>
<dbReference type="RefSeq" id="XP_003651841.1">
    <property type="nucleotide sequence ID" value="XM_003651793.1"/>
</dbReference>